<evidence type="ECO:0000313" key="1">
    <source>
        <dbReference type="EMBL" id="GIY96739.1"/>
    </source>
</evidence>
<evidence type="ECO:0000313" key="2">
    <source>
        <dbReference type="Proteomes" id="UP001054945"/>
    </source>
</evidence>
<accession>A0AAV4XSB0</accession>
<sequence>MGFSFQGFPKSHLKVLFPVANGLEEQYLNSEFMKSKTARDAFPKRRLGHFHLTAHCCDVWEAVKFNKYLYAHALKDVGFRFNPDSFLNGKV</sequence>
<reference evidence="1 2" key="1">
    <citation type="submission" date="2021-06" db="EMBL/GenBank/DDBJ databases">
        <title>Caerostris extrusa draft genome.</title>
        <authorList>
            <person name="Kono N."/>
            <person name="Arakawa K."/>
        </authorList>
    </citation>
    <scope>NUCLEOTIDE SEQUENCE [LARGE SCALE GENOMIC DNA]</scope>
</reference>
<keyword evidence="2" id="KW-1185">Reference proteome</keyword>
<name>A0AAV4XSB0_CAEEX</name>
<dbReference type="EMBL" id="BPLR01000697">
    <property type="protein sequence ID" value="GIY96739.1"/>
    <property type="molecule type" value="Genomic_DNA"/>
</dbReference>
<organism evidence="1 2">
    <name type="scientific">Caerostris extrusa</name>
    <name type="common">Bark spider</name>
    <name type="synonym">Caerostris bankana</name>
    <dbReference type="NCBI Taxonomy" id="172846"/>
    <lineage>
        <taxon>Eukaryota</taxon>
        <taxon>Metazoa</taxon>
        <taxon>Ecdysozoa</taxon>
        <taxon>Arthropoda</taxon>
        <taxon>Chelicerata</taxon>
        <taxon>Arachnida</taxon>
        <taxon>Araneae</taxon>
        <taxon>Araneomorphae</taxon>
        <taxon>Entelegynae</taxon>
        <taxon>Araneoidea</taxon>
        <taxon>Araneidae</taxon>
        <taxon>Caerostris</taxon>
    </lineage>
</organism>
<proteinExistence type="predicted"/>
<dbReference type="Proteomes" id="UP001054945">
    <property type="component" value="Unassembled WGS sequence"/>
</dbReference>
<gene>
    <name evidence="1" type="ORF">CEXT_450131</name>
</gene>
<protein>
    <submittedName>
        <fullName evidence="1">Uncharacterized protein</fullName>
    </submittedName>
</protein>
<dbReference type="AlphaFoldDB" id="A0AAV4XSB0"/>
<comment type="caution">
    <text evidence="1">The sequence shown here is derived from an EMBL/GenBank/DDBJ whole genome shotgun (WGS) entry which is preliminary data.</text>
</comment>